<reference evidence="2 3" key="1">
    <citation type="submission" date="2024-05" db="EMBL/GenBank/DDBJ databases">
        <authorList>
            <person name="Yi C."/>
        </authorList>
    </citation>
    <scope>NUCLEOTIDE SEQUENCE [LARGE SCALE GENOMIC DNA]</scope>
    <source>
        <strain evidence="2 3">XS13</strain>
    </source>
</reference>
<evidence type="ECO:0000256" key="1">
    <source>
        <dbReference type="SAM" id="SignalP"/>
    </source>
</evidence>
<keyword evidence="3" id="KW-1185">Reference proteome</keyword>
<gene>
    <name evidence="2" type="ORF">ABDK96_09000</name>
</gene>
<dbReference type="EMBL" id="JBDXMX010000003">
    <property type="protein sequence ID" value="MEO9247816.1"/>
    <property type="molecule type" value="Genomic_DNA"/>
</dbReference>
<evidence type="ECO:0008006" key="4">
    <source>
        <dbReference type="Google" id="ProtNLM"/>
    </source>
</evidence>
<evidence type="ECO:0000313" key="2">
    <source>
        <dbReference type="EMBL" id="MEO9247816.1"/>
    </source>
</evidence>
<feature type="chain" id="PRO_5046592459" description="DUF4157 domain-containing protein" evidence="1">
    <location>
        <begin position="31"/>
        <end position="204"/>
    </location>
</feature>
<proteinExistence type="predicted"/>
<protein>
    <recommendedName>
        <fullName evidence="4">DUF4157 domain-containing protein</fullName>
    </recommendedName>
</protein>
<sequence length="204" mass="21050">MARTTRWLLLSLVALGMVFLPAFTTPPVAAGPPQLTPGGPADLAEVDSAAAAGQVRQLMSPWCTGVPTSVHAGSGGQAGFTVDWHPLFGRGAEPSVFVKVGLQWPTDHAGTRAVALHECAHILQYRAYGFDAVALAADMDRIYPDGTSSGTEHMADCMADLMGAVRVGVVDGRGYSAGYGGACTPAQTAAAAELIEGRLPLSTE</sequence>
<keyword evidence="1" id="KW-0732">Signal</keyword>
<accession>A0ABV0II33</accession>
<evidence type="ECO:0000313" key="3">
    <source>
        <dbReference type="Proteomes" id="UP001484097"/>
    </source>
</evidence>
<feature type="signal peptide" evidence="1">
    <location>
        <begin position="1"/>
        <end position="30"/>
    </location>
</feature>
<organism evidence="2 3">
    <name type="scientific">Citricoccus nitrophenolicus</name>
    <dbReference type="NCBI Taxonomy" id="863575"/>
    <lineage>
        <taxon>Bacteria</taxon>
        <taxon>Bacillati</taxon>
        <taxon>Actinomycetota</taxon>
        <taxon>Actinomycetes</taxon>
        <taxon>Micrococcales</taxon>
        <taxon>Micrococcaceae</taxon>
        <taxon>Citricoccus</taxon>
    </lineage>
</organism>
<dbReference type="Proteomes" id="UP001484097">
    <property type="component" value="Unassembled WGS sequence"/>
</dbReference>
<dbReference type="RefSeq" id="WP_347920465.1">
    <property type="nucleotide sequence ID" value="NZ_JBDXMX010000003.1"/>
</dbReference>
<name>A0ABV0II33_9MICC</name>
<comment type="caution">
    <text evidence="2">The sequence shown here is derived from an EMBL/GenBank/DDBJ whole genome shotgun (WGS) entry which is preliminary data.</text>
</comment>